<dbReference type="RefSeq" id="WP_145057722.1">
    <property type="nucleotide sequence ID" value="NZ_CP036433.1"/>
</dbReference>
<keyword evidence="1" id="KW-0472">Membrane</keyword>
<keyword evidence="3" id="KW-1185">Reference proteome</keyword>
<proteinExistence type="predicted"/>
<reference evidence="2 3" key="1">
    <citation type="submission" date="2019-02" db="EMBL/GenBank/DDBJ databases">
        <title>Deep-cultivation of Planctomycetes and their phenomic and genomic characterization uncovers novel biology.</title>
        <authorList>
            <person name="Wiegand S."/>
            <person name="Jogler M."/>
            <person name="Boedeker C."/>
            <person name="Pinto D."/>
            <person name="Vollmers J."/>
            <person name="Rivas-Marin E."/>
            <person name="Kohn T."/>
            <person name="Peeters S.H."/>
            <person name="Heuer A."/>
            <person name="Rast P."/>
            <person name="Oberbeckmann S."/>
            <person name="Bunk B."/>
            <person name="Jeske O."/>
            <person name="Meyerdierks A."/>
            <person name="Storesund J.E."/>
            <person name="Kallscheuer N."/>
            <person name="Luecker S."/>
            <person name="Lage O.M."/>
            <person name="Pohl T."/>
            <person name="Merkel B.J."/>
            <person name="Hornburger P."/>
            <person name="Mueller R.-W."/>
            <person name="Bruemmer F."/>
            <person name="Labrenz M."/>
            <person name="Spormann A.M."/>
            <person name="Op den Camp H."/>
            <person name="Overmann J."/>
            <person name="Amann R."/>
            <person name="Jetten M.S.M."/>
            <person name="Mascher T."/>
            <person name="Medema M.H."/>
            <person name="Devos D.P."/>
            <person name="Kaster A.-K."/>
            <person name="Ovreas L."/>
            <person name="Rohde M."/>
            <person name="Galperin M.Y."/>
            <person name="Jogler C."/>
        </authorList>
    </citation>
    <scope>NUCLEOTIDE SEQUENCE [LARGE SCALE GENOMIC DNA]</scope>
    <source>
        <strain evidence="2 3">Pla85_3_4</strain>
    </source>
</reference>
<keyword evidence="1" id="KW-1133">Transmembrane helix</keyword>
<dbReference type="OrthoDB" id="7059209at2"/>
<accession>A0A518E2Y9</accession>
<dbReference type="KEGG" id="lcre:Pla8534_63220"/>
<evidence type="ECO:0000313" key="3">
    <source>
        <dbReference type="Proteomes" id="UP000317648"/>
    </source>
</evidence>
<protein>
    <submittedName>
        <fullName evidence="2">Uncharacterized protein</fullName>
    </submittedName>
</protein>
<keyword evidence="1" id="KW-0812">Transmembrane</keyword>
<gene>
    <name evidence="2" type="ORF">Pla8534_63220</name>
</gene>
<feature type="transmembrane region" description="Helical" evidence="1">
    <location>
        <begin position="108"/>
        <end position="130"/>
    </location>
</feature>
<dbReference type="EMBL" id="CP036433">
    <property type="protein sequence ID" value="QDU98454.1"/>
    <property type="molecule type" value="Genomic_DNA"/>
</dbReference>
<evidence type="ECO:0000313" key="2">
    <source>
        <dbReference type="EMBL" id="QDU98454.1"/>
    </source>
</evidence>
<evidence type="ECO:0000256" key="1">
    <source>
        <dbReference type="SAM" id="Phobius"/>
    </source>
</evidence>
<organism evidence="2 3">
    <name type="scientific">Lignipirellula cremea</name>
    <dbReference type="NCBI Taxonomy" id="2528010"/>
    <lineage>
        <taxon>Bacteria</taxon>
        <taxon>Pseudomonadati</taxon>
        <taxon>Planctomycetota</taxon>
        <taxon>Planctomycetia</taxon>
        <taxon>Pirellulales</taxon>
        <taxon>Pirellulaceae</taxon>
        <taxon>Lignipirellula</taxon>
    </lineage>
</organism>
<dbReference type="AlphaFoldDB" id="A0A518E2Y9"/>
<dbReference type="Proteomes" id="UP000317648">
    <property type="component" value="Chromosome"/>
</dbReference>
<name>A0A518E2Y9_9BACT</name>
<sequence>MTVACPRCQRPLPAEEINEAADLAGCPICGELYTLSELVAGAEQGPVTFVPLQAPPGCWCGEEFGAFEVGGSTRSWRALVVVPWVGAYSTITLGNMYGSQIEMRQFNLVLSLIGIPFLLGAILFATLALMSICGKVVVTIVGRECRIFTGVGPIGWTRRVNLETILHVEMTAHTWNHTYWALTLVGPTTNIRFGTWLSRKRQEYFLDALRPQLAWPASLRSRTAI</sequence>